<evidence type="ECO:0000256" key="1">
    <source>
        <dbReference type="SAM" id="MobiDB-lite"/>
    </source>
</evidence>
<sequence>MANFIQFRRSRRSSTSSVYMQLLSSLATDLDNMLSELCTTPPPPYDRLSDSELHTR</sequence>
<accession>A0A139WIF1</accession>
<keyword evidence="3" id="KW-1185">Reference proteome</keyword>
<dbReference type="InParanoid" id="A0A139WIF1"/>
<feature type="compositionally biased region" description="Basic and acidic residues" evidence="1">
    <location>
        <begin position="47"/>
        <end position="56"/>
    </location>
</feature>
<feature type="region of interest" description="Disordered" evidence="1">
    <location>
        <begin position="35"/>
        <end position="56"/>
    </location>
</feature>
<proteinExistence type="predicted"/>
<organism evidence="2 3">
    <name type="scientific">Tribolium castaneum</name>
    <name type="common">Red flour beetle</name>
    <dbReference type="NCBI Taxonomy" id="7070"/>
    <lineage>
        <taxon>Eukaryota</taxon>
        <taxon>Metazoa</taxon>
        <taxon>Ecdysozoa</taxon>
        <taxon>Arthropoda</taxon>
        <taxon>Hexapoda</taxon>
        <taxon>Insecta</taxon>
        <taxon>Pterygota</taxon>
        <taxon>Neoptera</taxon>
        <taxon>Endopterygota</taxon>
        <taxon>Coleoptera</taxon>
        <taxon>Polyphaga</taxon>
        <taxon>Cucujiformia</taxon>
        <taxon>Tenebrionidae</taxon>
        <taxon>Tenebrionidae incertae sedis</taxon>
        <taxon>Tribolium</taxon>
    </lineage>
</organism>
<evidence type="ECO:0000313" key="3">
    <source>
        <dbReference type="Proteomes" id="UP000007266"/>
    </source>
</evidence>
<name>A0A139WIF1_TRICA</name>
<dbReference type="Proteomes" id="UP000007266">
    <property type="component" value="Linkage group 4"/>
</dbReference>
<evidence type="ECO:0000313" key="2">
    <source>
        <dbReference type="EMBL" id="KYB27778.1"/>
    </source>
</evidence>
<gene>
    <name evidence="2" type="primary">AUGUSTUS-3.0.2_32715</name>
    <name evidence="2" type="ORF">TcasGA2_TC032715</name>
</gene>
<reference evidence="2 3" key="2">
    <citation type="journal article" date="2010" name="Nucleic Acids Res.">
        <title>BeetleBase in 2010: revisions to provide comprehensive genomic information for Tribolium castaneum.</title>
        <authorList>
            <person name="Kim H.S."/>
            <person name="Murphy T."/>
            <person name="Xia J."/>
            <person name="Caragea D."/>
            <person name="Park Y."/>
            <person name="Beeman R.W."/>
            <person name="Lorenzen M.D."/>
            <person name="Butcher S."/>
            <person name="Manak J.R."/>
            <person name="Brown S.J."/>
        </authorList>
    </citation>
    <scope>GENOME REANNOTATION</scope>
    <source>
        <strain evidence="2 3">Georgia GA2</strain>
    </source>
</reference>
<reference evidence="2 3" key="1">
    <citation type="journal article" date="2008" name="Nature">
        <title>The genome of the model beetle and pest Tribolium castaneum.</title>
        <authorList>
            <consortium name="Tribolium Genome Sequencing Consortium"/>
            <person name="Richards S."/>
            <person name="Gibbs R.A."/>
            <person name="Weinstock G.M."/>
            <person name="Brown S.J."/>
            <person name="Denell R."/>
            <person name="Beeman R.W."/>
            <person name="Gibbs R."/>
            <person name="Beeman R.W."/>
            <person name="Brown S.J."/>
            <person name="Bucher G."/>
            <person name="Friedrich M."/>
            <person name="Grimmelikhuijzen C.J."/>
            <person name="Klingler M."/>
            <person name="Lorenzen M."/>
            <person name="Richards S."/>
            <person name="Roth S."/>
            <person name="Schroder R."/>
            <person name="Tautz D."/>
            <person name="Zdobnov E.M."/>
            <person name="Muzny D."/>
            <person name="Gibbs R.A."/>
            <person name="Weinstock G.M."/>
            <person name="Attaway T."/>
            <person name="Bell S."/>
            <person name="Buhay C.J."/>
            <person name="Chandrabose M.N."/>
            <person name="Chavez D."/>
            <person name="Clerk-Blankenburg K.P."/>
            <person name="Cree A."/>
            <person name="Dao M."/>
            <person name="Davis C."/>
            <person name="Chacko J."/>
            <person name="Dinh H."/>
            <person name="Dugan-Rocha S."/>
            <person name="Fowler G."/>
            <person name="Garner T.T."/>
            <person name="Garnes J."/>
            <person name="Gnirke A."/>
            <person name="Hawes A."/>
            <person name="Hernandez J."/>
            <person name="Hines S."/>
            <person name="Holder M."/>
            <person name="Hume J."/>
            <person name="Jhangiani S.N."/>
            <person name="Joshi V."/>
            <person name="Khan Z.M."/>
            <person name="Jackson L."/>
            <person name="Kovar C."/>
            <person name="Kowis A."/>
            <person name="Lee S."/>
            <person name="Lewis L.R."/>
            <person name="Margolis J."/>
            <person name="Morgan M."/>
            <person name="Nazareth L.V."/>
            <person name="Nguyen N."/>
            <person name="Okwuonu G."/>
            <person name="Parker D."/>
            <person name="Richards S."/>
            <person name="Ruiz S.J."/>
            <person name="Santibanez J."/>
            <person name="Savard J."/>
            <person name="Scherer S.E."/>
            <person name="Schneider B."/>
            <person name="Sodergren E."/>
            <person name="Tautz D."/>
            <person name="Vattahil S."/>
            <person name="Villasana D."/>
            <person name="White C.S."/>
            <person name="Wright R."/>
            <person name="Park Y."/>
            <person name="Beeman R.W."/>
            <person name="Lord J."/>
            <person name="Oppert B."/>
            <person name="Lorenzen M."/>
            <person name="Brown S."/>
            <person name="Wang L."/>
            <person name="Savard J."/>
            <person name="Tautz D."/>
            <person name="Richards S."/>
            <person name="Weinstock G."/>
            <person name="Gibbs R.A."/>
            <person name="Liu Y."/>
            <person name="Worley K."/>
            <person name="Weinstock G."/>
            <person name="Elsik C.G."/>
            <person name="Reese J.T."/>
            <person name="Elhaik E."/>
            <person name="Landan G."/>
            <person name="Graur D."/>
            <person name="Arensburger P."/>
            <person name="Atkinson P."/>
            <person name="Beeman R.W."/>
            <person name="Beidler J."/>
            <person name="Brown S.J."/>
            <person name="Demuth J.P."/>
            <person name="Drury D.W."/>
            <person name="Du Y.Z."/>
            <person name="Fujiwara H."/>
            <person name="Lorenzen M."/>
            <person name="Maselli V."/>
            <person name="Osanai M."/>
            <person name="Park Y."/>
            <person name="Robertson H.M."/>
            <person name="Tu Z."/>
            <person name="Wang J.J."/>
            <person name="Wang S."/>
            <person name="Richards S."/>
            <person name="Song H."/>
            <person name="Zhang L."/>
            <person name="Sodergren E."/>
            <person name="Werner D."/>
            <person name="Stanke M."/>
            <person name="Morgenstern B."/>
            <person name="Solovyev V."/>
            <person name="Kosarev P."/>
            <person name="Brown G."/>
            <person name="Chen H.C."/>
            <person name="Ermolaeva O."/>
            <person name="Hlavina W."/>
            <person name="Kapustin Y."/>
            <person name="Kiryutin B."/>
            <person name="Kitts P."/>
            <person name="Maglott D."/>
            <person name="Pruitt K."/>
            <person name="Sapojnikov V."/>
            <person name="Souvorov A."/>
            <person name="Mackey A.J."/>
            <person name="Waterhouse R.M."/>
            <person name="Wyder S."/>
            <person name="Zdobnov E.M."/>
            <person name="Zdobnov E.M."/>
            <person name="Wyder S."/>
            <person name="Kriventseva E.V."/>
            <person name="Kadowaki T."/>
            <person name="Bork P."/>
            <person name="Aranda M."/>
            <person name="Bao R."/>
            <person name="Beermann A."/>
            <person name="Berns N."/>
            <person name="Bolognesi R."/>
            <person name="Bonneton F."/>
            <person name="Bopp D."/>
            <person name="Brown S.J."/>
            <person name="Bucher G."/>
            <person name="Butts T."/>
            <person name="Chaumot A."/>
            <person name="Denell R.E."/>
            <person name="Ferrier D.E."/>
            <person name="Friedrich M."/>
            <person name="Gordon C.M."/>
            <person name="Jindra M."/>
            <person name="Klingler M."/>
            <person name="Lan Q."/>
            <person name="Lattorff H.M."/>
            <person name="Laudet V."/>
            <person name="von Levetsow C."/>
            <person name="Liu Z."/>
            <person name="Lutz R."/>
            <person name="Lynch J.A."/>
            <person name="da Fonseca R.N."/>
            <person name="Posnien N."/>
            <person name="Reuter R."/>
            <person name="Roth S."/>
            <person name="Savard J."/>
            <person name="Schinko J.B."/>
            <person name="Schmitt C."/>
            <person name="Schoppmeier M."/>
            <person name="Schroder R."/>
            <person name="Shippy T.D."/>
            <person name="Simonnet F."/>
            <person name="Marques-Souza H."/>
            <person name="Tautz D."/>
            <person name="Tomoyasu Y."/>
            <person name="Trauner J."/>
            <person name="Van der Zee M."/>
            <person name="Vervoort M."/>
            <person name="Wittkopp N."/>
            <person name="Wimmer E.A."/>
            <person name="Yang X."/>
            <person name="Jones A.K."/>
            <person name="Sattelle D.B."/>
            <person name="Ebert P.R."/>
            <person name="Nelson D."/>
            <person name="Scott J.G."/>
            <person name="Beeman R.W."/>
            <person name="Muthukrishnan S."/>
            <person name="Kramer K.J."/>
            <person name="Arakane Y."/>
            <person name="Beeman R.W."/>
            <person name="Zhu Q."/>
            <person name="Hogenkamp D."/>
            <person name="Dixit R."/>
            <person name="Oppert B."/>
            <person name="Jiang H."/>
            <person name="Zou Z."/>
            <person name="Marshall J."/>
            <person name="Elpidina E."/>
            <person name="Vinokurov K."/>
            <person name="Oppert C."/>
            <person name="Zou Z."/>
            <person name="Evans J."/>
            <person name="Lu Z."/>
            <person name="Zhao P."/>
            <person name="Sumathipala N."/>
            <person name="Altincicek B."/>
            <person name="Vilcinskas A."/>
            <person name="Williams M."/>
            <person name="Hultmark D."/>
            <person name="Hetru C."/>
            <person name="Jiang H."/>
            <person name="Grimmelikhuijzen C.J."/>
            <person name="Hauser F."/>
            <person name="Cazzamali G."/>
            <person name="Williamson M."/>
            <person name="Park Y."/>
            <person name="Li B."/>
            <person name="Tanaka Y."/>
            <person name="Predel R."/>
            <person name="Neupert S."/>
            <person name="Schachtner J."/>
            <person name="Verleyen P."/>
            <person name="Raible F."/>
            <person name="Bork P."/>
            <person name="Friedrich M."/>
            <person name="Walden K.K."/>
            <person name="Robertson H.M."/>
            <person name="Angeli S."/>
            <person name="Foret S."/>
            <person name="Bucher G."/>
            <person name="Schuetz S."/>
            <person name="Maleszka R."/>
            <person name="Wimmer E.A."/>
            <person name="Beeman R.W."/>
            <person name="Lorenzen M."/>
            <person name="Tomoyasu Y."/>
            <person name="Miller S.C."/>
            <person name="Grossmann D."/>
            <person name="Bucher G."/>
        </authorList>
    </citation>
    <scope>NUCLEOTIDE SEQUENCE [LARGE SCALE GENOMIC DNA]</scope>
    <source>
        <strain evidence="2 3">Georgia GA2</strain>
    </source>
</reference>
<protein>
    <submittedName>
        <fullName evidence="2">Uncharacterized protein</fullName>
    </submittedName>
</protein>
<dbReference type="AlphaFoldDB" id="A0A139WIF1"/>
<dbReference type="EMBL" id="KQ971338">
    <property type="protein sequence ID" value="KYB27778.1"/>
    <property type="molecule type" value="Genomic_DNA"/>
</dbReference>